<organism evidence="7 8">
    <name type="scientific">Aphis glycines</name>
    <name type="common">Soybean aphid</name>
    <dbReference type="NCBI Taxonomy" id="307491"/>
    <lineage>
        <taxon>Eukaryota</taxon>
        <taxon>Metazoa</taxon>
        <taxon>Ecdysozoa</taxon>
        <taxon>Arthropoda</taxon>
        <taxon>Hexapoda</taxon>
        <taxon>Insecta</taxon>
        <taxon>Pterygota</taxon>
        <taxon>Neoptera</taxon>
        <taxon>Paraneoptera</taxon>
        <taxon>Hemiptera</taxon>
        <taxon>Sternorrhyncha</taxon>
        <taxon>Aphidomorpha</taxon>
        <taxon>Aphidoidea</taxon>
        <taxon>Aphididae</taxon>
        <taxon>Aphidini</taxon>
        <taxon>Aphis</taxon>
        <taxon>Aphis</taxon>
    </lineage>
</organism>
<dbReference type="Proteomes" id="UP000475862">
    <property type="component" value="Unassembled WGS sequence"/>
</dbReference>
<dbReference type="GO" id="GO:0004714">
    <property type="term" value="F:transmembrane receptor protein tyrosine kinase activity"/>
    <property type="evidence" value="ECO:0007669"/>
    <property type="project" value="UniProtKB-EC"/>
</dbReference>
<comment type="caution">
    <text evidence="7">The sequence shown here is derived from an EMBL/GenBank/DDBJ whole genome shotgun (WGS) entry which is preliminary data.</text>
</comment>
<dbReference type="FunFam" id="1.10.510.10:FF:000462">
    <property type="entry name" value="Receptor tyrosine kinase"/>
    <property type="match status" value="1"/>
</dbReference>
<dbReference type="GO" id="GO:0007169">
    <property type="term" value="P:cell surface receptor protein tyrosine kinase signaling pathway"/>
    <property type="evidence" value="ECO:0007669"/>
    <property type="project" value="TreeGrafter"/>
</dbReference>
<dbReference type="PROSITE" id="PS00109">
    <property type="entry name" value="PROTEIN_KINASE_TYR"/>
    <property type="match status" value="1"/>
</dbReference>
<feature type="signal peptide" evidence="5">
    <location>
        <begin position="1"/>
        <end position="18"/>
    </location>
</feature>
<dbReference type="SMART" id="SM00219">
    <property type="entry name" value="TyrKc"/>
    <property type="match status" value="1"/>
</dbReference>
<dbReference type="PANTHER" id="PTHR24416:SF617">
    <property type="entry name" value="RET ONCOGENE, ISOFORM A"/>
    <property type="match status" value="1"/>
</dbReference>
<feature type="coiled-coil region" evidence="4">
    <location>
        <begin position="866"/>
        <end position="893"/>
    </location>
</feature>
<dbReference type="PANTHER" id="PTHR24416">
    <property type="entry name" value="TYROSINE-PROTEIN KINASE RECEPTOR"/>
    <property type="match status" value="1"/>
</dbReference>
<dbReference type="SUPFAM" id="SSF56112">
    <property type="entry name" value="Protein kinase-like (PK-like)"/>
    <property type="match status" value="1"/>
</dbReference>
<dbReference type="InterPro" id="IPR000719">
    <property type="entry name" value="Prot_kinase_dom"/>
</dbReference>
<dbReference type="GO" id="GO:0043235">
    <property type="term" value="C:receptor complex"/>
    <property type="evidence" value="ECO:0007669"/>
    <property type="project" value="TreeGrafter"/>
</dbReference>
<feature type="coiled-coil region" evidence="4">
    <location>
        <begin position="1249"/>
        <end position="1276"/>
    </location>
</feature>
<feature type="domain" description="Protein kinase" evidence="6">
    <location>
        <begin position="370"/>
        <end position="663"/>
    </location>
</feature>
<feature type="binding site" evidence="3">
    <location>
        <position position="404"/>
    </location>
    <ligand>
        <name>ATP</name>
        <dbReference type="ChEBI" id="CHEBI:30616"/>
    </ligand>
</feature>
<proteinExistence type="predicted"/>
<dbReference type="PROSITE" id="PS50011">
    <property type="entry name" value="PROTEIN_KINASE_DOM"/>
    <property type="match status" value="1"/>
</dbReference>
<evidence type="ECO:0000259" key="6">
    <source>
        <dbReference type="PROSITE" id="PS50011"/>
    </source>
</evidence>
<evidence type="ECO:0000256" key="5">
    <source>
        <dbReference type="SAM" id="SignalP"/>
    </source>
</evidence>
<dbReference type="EMBL" id="VYZN01000014">
    <property type="protein sequence ID" value="KAE9539525.1"/>
    <property type="molecule type" value="Genomic_DNA"/>
</dbReference>
<dbReference type="Pfam" id="PF22540">
    <property type="entry name" value="RET_CRD"/>
    <property type="match status" value="1"/>
</dbReference>
<keyword evidence="3" id="KW-0067">ATP-binding</keyword>
<dbReference type="GO" id="GO:0005886">
    <property type="term" value="C:plasma membrane"/>
    <property type="evidence" value="ECO:0007669"/>
    <property type="project" value="TreeGrafter"/>
</dbReference>
<evidence type="ECO:0000256" key="4">
    <source>
        <dbReference type="SAM" id="Coils"/>
    </source>
</evidence>
<keyword evidence="4" id="KW-0175">Coiled coil</keyword>
<feature type="coiled-coil region" evidence="4">
    <location>
        <begin position="1084"/>
        <end position="1167"/>
    </location>
</feature>
<dbReference type="InterPro" id="IPR011009">
    <property type="entry name" value="Kinase-like_dom_sf"/>
</dbReference>
<dbReference type="Gene3D" id="3.30.200.20">
    <property type="entry name" value="Phosphorylase Kinase, domain 1"/>
    <property type="match status" value="1"/>
</dbReference>
<dbReference type="PROSITE" id="PS00107">
    <property type="entry name" value="PROTEIN_KINASE_ATP"/>
    <property type="match status" value="1"/>
</dbReference>
<dbReference type="InterPro" id="IPR020635">
    <property type="entry name" value="Tyr_kinase_cat_dom"/>
</dbReference>
<dbReference type="Pfam" id="PF07714">
    <property type="entry name" value="PK_Tyr_Ser-Thr"/>
    <property type="match status" value="1"/>
</dbReference>
<evidence type="ECO:0000256" key="3">
    <source>
        <dbReference type="PROSITE-ProRule" id="PRU10141"/>
    </source>
</evidence>
<feature type="chain" id="PRO_5026024697" description="Protein kinase domain-containing protein" evidence="5">
    <location>
        <begin position="19"/>
        <end position="1583"/>
    </location>
</feature>
<dbReference type="GO" id="GO:0005524">
    <property type="term" value="F:ATP binding"/>
    <property type="evidence" value="ECO:0007669"/>
    <property type="project" value="UniProtKB-UniRule"/>
</dbReference>
<dbReference type="InterPro" id="IPR017441">
    <property type="entry name" value="Protein_kinase_ATP_BS"/>
</dbReference>
<keyword evidence="5" id="KW-0732">Signal</keyword>
<comment type="catalytic activity">
    <reaction evidence="2">
        <text>L-tyrosyl-[protein] + ATP = O-phospho-L-tyrosyl-[protein] + ADP + H(+)</text>
        <dbReference type="Rhea" id="RHEA:10596"/>
        <dbReference type="Rhea" id="RHEA-COMP:10136"/>
        <dbReference type="Rhea" id="RHEA-COMP:20101"/>
        <dbReference type="ChEBI" id="CHEBI:15378"/>
        <dbReference type="ChEBI" id="CHEBI:30616"/>
        <dbReference type="ChEBI" id="CHEBI:46858"/>
        <dbReference type="ChEBI" id="CHEBI:61978"/>
        <dbReference type="ChEBI" id="CHEBI:456216"/>
        <dbReference type="EC" id="2.7.10.1"/>
    </reaction>
</comment>
<evidence type="ECO:0000256" key="1">
    <source>
        <dbReference type="ARBA" id="ARBA00004167"/>
    </source>
</evidence>
<keyword evidence="3" id="KW-0547">Nucleotide-binding</keyword>
<sequence>MISICNLHMLIWITAAYGVITHSIHQKRTDTSDSMSSQIYPNVTYTVNKGSRDYARVTEPLSSIKSQKLNFYLEDKDSKVFGVTKKGGIVFIKDAKLLQTFNNSQFTLKIFYGKDKNTEIILKLVNLLEEQCKKTSHCSNIHLDTKSECTSSCGIGAFSKCQWRESPKPDAFTVNYSTCTPDINTCPDGNCDSLEKMNHLICPQDCTNDVFGTGKEGQTGISGAKGICTCDEIGKCTCETKLSVGPLKIKKYQNDSVTPAPTPLNNEQEACGNWCDSNVNTSIIIVVAFVTTGIKWVNFSFTNFYQKNNVISRIRWILGNNKTNRNVRTLEELLPNINQDEYQPNQIPNRDTFTINNDFDPKWEFPRSRLILEQVIGEGEFGRVLKAQALDIPGTKGMSTVAVKTIKNDAGKTEKDDLLSEYNLLKDVNHPNVVKLLGACTTQEGPFYLIIEYAKYGSLRSYLRKSRILDNNTSGLISNAAGNVQQNESPISMMFPLYPISPRDILKFAWQISKGMAYLADLKLVHRDLAARNVLVTEDKICKISDFGLTRDVYEDNTYLKKTKGRVPVKWMAPESLADHIYTSRSDVWSFGILLWELVTLGAVPYPGIIVQDLFKLLKEGYRMDKPKNCSVELYDIMNTCWAEDQYRRPSFKSLTTSLEEMLEKGNDYLKLDFKQIVNNMCYFIDDEELANENQTITEITKEEVKNEIPKPVSEIGIAYVSMKDFKFDPEQQQVEVFKVAKTMSDKLQQTNSSNQTTNNDESKKDEVITFNYKHSGRGSSSDITENKIVVLDYTTAGRHINLNLNSFNNLNSETIILYKLNISYEDIVKTFKEKLTSKIVNGKYVISDKDAINLDKMIGLACIAMSESEKNNKQLRTRNRILQNQYENYSCVVKECNRLKSEMDKIITNLCLALGRRFNDKEDVMHLTNICAALVARENEYHYILMENEKLKNIFYKQLMNIRVKTLNNYDEILHSVEKLKEELFIKDLKISQLKDDIYSINEEKNIQLQLLRENVSEFSKELIDENVQGAFDSPENNNELYEGKMLITEQINQIQGSSDFESENHQLSDLINMLAKLTADKEENLKTTNRRLIRNIEDKNQQLIKEIDDHKEWQKHLENENEKLNYEIEDLKQVQKVLIDRENKHKNLKEDYSKMQLMYDKLNKEDEHVLTLLDDYRQRLADREMKFVDSNNLVKALQSNLTEQMNKFKFVNEKYNKEKEKCQINETYTQQMIDEFTSQLHEKDTNIALIRNECNDLKHHIESVEADIENLKHKTITLEYVLNEKNKTIKNMLKAQSKQQHGSTSRSSLLLSDNQLHIISQLEQQMEILLDNLLTWQNIIIGYEKVLYNMQNAVQQQSKKRNYWITRYQYLKDIEYKATLTEKLTKEKEVILFQHQKEMKDVKEKYNSKIAHMSDTEAELRNEIRSLKDSLKLKSAQITMAEHLASSQLKESLTTIQQLTEISNIQSLKLNNVQNGTPKRCCDIHLLKTSNKRNQQFLFLMNIRRQTYYLNYNSSLSSKKALFYKLCIKKKITFWNQILSNGVTEYMRHYRLVQLYIMSVYTSSSSSTPSTSSSSSSEQPI</sequence>
<dbReference type="InterPro" id="IPR055162">
    <property type="entry name" value="RET_CRD"/>
</dbReference>
<dbReference type="PRINTS" id="PR00109">
    <property type="entry name" value="TYRKINASE"/>
</dbReference>
<reference evidence="7 8" key="1">
    <citation type="submission" date="2019-08" db="EMBL/GenBank/DDBJ databases">
        <title>The genome of the soybean aphid Biotype 1, its phylome, world population structure and adaptation to the North American continent.</title>
        <authorList>
            <person name="Giordano R."/>
            <person name="Donthu R.K."/>
            <person name="Hernandez A.G."/>
            <person name="Wright C.L."/>
            <person name="Zimin A.V."/>
        </authorList>
    </citation>
    <scope>NUCLEOTIDE SEQUENCE [LARGE SCALE GENOMIC DNA]</scope>
    <source>
        <tissue evidence="7">Whole aphids</tissue>
    </source>
</reference>
<protein>
    <recommendedName>
        <fullName evidence="6">Protein kinase domain-containing protein</fullName>
    </recommendedName>
</protein>
<dbReference type="Gene3D" id="1.10.510.10">
    <property type="entry name" value="Transferase(Phosphotransferase) domain 1"/>
    <property type="match status" value="1"/>
</dbReference>
<gene>
    <name evidence="7" type="ORF">AGLY_004777</name>
</gene>
<dbReference type="InterPro" id="IPR050122">
    <property type="entry name" value="RTK"/>
</dbReference>
<evidence type="ECO:0000313" key="8">
    <source>
        <dbReference type="Proteomes" id="UP000475862"/>
    </source>
</evidence>
<keyword evidence="8" id="KW-1185">Reference proteome</keyword>
<name>A0A6G0TUU0_APHGL</name>
<evidence type="ECO:0000256" key="2">
    <source>
        <dbReference type="ARBA" id="ARBA00051243"/>
    </source>
</evidence>
<feature type="coiled-coil region" evidence="4">
    <location>
        <begin position="1405"/>
        <end position="1439"/>
    </location>
</feature>
<dbReference type="InterPro" id="IPR001245">
    <property type="entry name" value="Ser-Thr/Tyr_kinase_cat_dom"/>
</dbReference>
<comment type="subcellular location">
    <subcellularLocation>
        <location evidence="1">Membrane</location>
        <topology evidence="1">Single-pass membrane protein</topology>
    </subcellularLocation>
</comment>
<dbReference type="OrthoDB" id="3256376at2759"/>
<evidence type="ECO:0000313" key="7">
    <source>
        <dbReference type="EMBL" id="KAE9539525.1"/>
    </source>
</evidence>
<accession>A0A6G0TUU0</accession>
<dbReference type="InterPro" id="IPR008266">
    <property type="entry name" value="Tyr_kinase_AS"/>
</dbReference>